<sequence>MQTVVGLPVLSAGEWILTHSGRHVELRNPDPEEIDISDIARGISRECRFTGQCREFYSVAQHSVLASLIVSAEFALEALLHDATEAFIKDIPSPLKKLLPEYSRIEGILEGVIRLKFGLPEEMSVPVRIADRILLATEKRDLMAHDPWAWPILEGVEPLSEQIVPWSPEVSMERFLHRFAELGGVLHAA</sequence>
<dbReference type="eggNOG" id="COG1896">
    <property type="taxonomic scope" value="Bacteria"/>
</dbReference>
<gene>
    <name evidence="1" type="ordered locus">LFE_0556</name>
</gene>
<dbReference type="KEGG" id="lfc:LFE_0556"/>
<name>I0ILX3_LEPFC</name>
<dbReference type="STRING" id="1162668.LFE_0556"/>
<evidence type="ECO:0000313" key="1">
    <source>
        <dbReference type="EMBL" id="BAM06272.1"/>
    </source>
</evidence>
<dbReference type="OrthoDB" id="1099791at2"/>
<protein>
    <submittedName>
        <fullName evidence="1">Transposase, IS605 OrfB family</fullName>
    </submittedName>
</protein>
<accession>I0ILX3</accession>
<dbReference type="SUPFAM" id="SSF109604">
    <property type="entry name" value="HD-domain/PDEase-like"/>
    <property type="match status" value="1"/>
</dbReference>
<evidence type="ECO:0000313" key="2">
    <source>
        <dbReference type="Proteomes" id="UP000007382"/>
    </source>
</evidence>
<organism evidence="1 2">
    <name type="scientific">Leptospirillum ferrooxidans (strain C2-3)</name>
    <dbReference type="NCBI Taxonomy" id="1162668"/>
    <lineage>
        <taxon>Bacteria</taxon>
        <taxon>Pseudomonadati</taxon>
        <taxon>Nitrospirota</taxon>
        <taxon>Nitrospiria</taxon>
        <taxon>Nitrospirales</taxon>
        <taxon>Nitrospiraceae</taxon>
        <taxon>Leptospirillum</taxon>
    </lineage>
</organism>
<dbReference type="PATRIC" id="fig|1162668.3.peg.654"/>
<dbReference type="Proteomes" id="UP000007382">
    <property type="component" value="Chromosome"/>
</dbReference>
<dbReference type="HOGENOM" id="CLU_089999_3_0_0"/>
<dbReference type="EMBL" id="AP012342">
    <property type="protein sequence ID" value="BAM06272.1"/>
    <property type="molecule type" value="Genomic_DNA"/>
</dbReference>
<dbReference type="AlphaFoldDB" id="I0ILX3"/>
<proteinExistence type="predicted"/>
<reference evidence="2" key="2">
    <citation type="submission" date="2012-03" db="EMBL/GenBank/DDBJ databases">
        <title>The complete genome sequence of the pioneer microbe on fresh volcanic deposit, Leptospirillum ferrooxidans strain C2-3.</title>
        <authorList>
            <person name="Fujimura R."/>
            <person name="Sato Y."/>
            <person name="Nishizawa T."/>
            <person name="Nanba K."/>
            <person name="Oshima K."/>
            <person name="Hattori M."/>
            <person name="Kamijo T."/>
            <person name="Ohta H."/>
        </authorList>
    </citation>
    <scope>NUCLEOTIDE SEQUENCE [LARGE SCALE GENOMIC DNA]</scope>
    <source>
        <strain evidence="2">C2-3</strain>
    </source>
</reference>
<dbReference type="Gene3D" id="1.10.3210.10">
    <property type="entry name" value="Hypothetical protein af1432"/>
    <property type="match status" value="1"/>
</dbReference>
<reference evidence="1 2" key="1">
    <citation type="journal article" date="2012" name="J. Bacteriol.">
        <title>Complete Genome Sequence of Leptospirillum ferrooxidans Strain C2-3, Isolated from a Fresh Volcanic Ash Deposit on the Island of Miyake, Japan.</title>
        <authorList>
            <person name="Fujimura R."/>
            <person name="Sato Y."/>
            <person name="Nishizawa T."/>
            <person name="Oshima K."/>
            <person name="Kim S.-W."/>
            <person name="Hattori M."/>
            <person name="Kamijo T."/>
            <person name="Ohta H."/>
        </authorList>
    </citation>
    <scope>NUCLEOTIDE SEQUENCE [LARGE SCALE GENOMIC DNA]</scope>
    <source>
        <strain evidence="1 2">C2-3</strain>
    </source>
</reference>
<dbReference type="RefSeq" id="WP_014448764.1">
    <property type="nucleotide sequence ID" value="NC_017094.1"/>
</dbReference>
<keyword evidence="2" id="KW-1185">Reference proteome</keyword>